<dbReference type="InterPro" id="IPR059000">
    <property type="entry name" value="ATPase_P-type_domA"/>
</dbReference>
<feature type="domain" description="HMA" evidence="11">
    <location>
        <begin position="174"/>
        <end position="240"/>
    </location>
</feature>
<dbReference type="PROSITE" id="PS01047">
    <property type="entry name" value="HMA_1"/>
    <property type="match status" value="1"/>
</dbReference>
<dbReference type="Gene3D" id="3.40.50.1000">
    <property type="entry name" value="HAD superfamily/HAD-like"/>
    <property type="match status" value="1"/>
</dbReference>
<dbReference type="Gene3D" id="3.40.1110.10">
    <property type="entry name" value="Calcium-transporting ATPase, cytoplasmic domain N"/>
    <property type="match status" value="1"/>
</dbReference>
<dbReference type="SUPFAM" id="SSF56784">
    <property type="entry name" value="HAD-like"/>
    <property type="match status" value="1"/>
</dbReference>
<keyword evidence="7" id="KW-1278">Translocase</keyword>
<accession>A0ABR1G4J1</accession>
<dbReference type="Gene3D" id="2.70.150.10">
    <property type="entry name" value="Calcium-transporting ATPase, cytoplasmic transduction domain A"/>
    <property type="match status" value="1"/>
</dbReference>
<feature type="transmembrane region" description="Helical" evidence="10">
    <location>
        <begin position="611"/>
        <end position="630"/>
    </location>
</feature>
<protein>
    <submittedName>
        <fullName evidence="12">Cation-transporting ATPase</fullName>
    </submittedName>
</protein>
<keyword evidence="4 10" id="KW-0479">Metal-binding</keyword>
<dbReference type="SFLD" id="SFLDS00003">
    <property type="entry name" value="Haloacid_Dehalogenase"/>
    <property type="match status" value="1"/>
</dbReference>
<keyword evidence="6 10" id="KW-0067">ATP-binding</keyword>
<comment type="caution">
    <text evidence="12">The sequence shown here is derived from an EMBL/GenBank/DDBJ whole genome shotgun (WGS) entry which is preliminary data.</text>
</comment>
<evidence type="ECO:0000256" key="9">
    <source>
        <dbReference type="ARBA" id="ARBA00023136"/>
    </source>
</evidence>
<feature type="transmembrane region" description="Helical" evidence="10">
    <location>
        <begin position="306"/>
        <end position="327"/>
    </location>
</feature>
<dbReference type="InterPro" id="IPR036163">
    <property type="entry name" value="HMA_dom_sf"/>
</dbReference>
<feature type="transmembrane region" description="Helical" evidence="10">
    <location>
        <begin position="339"/>
        <end position="360"/>
    </location>
</feature>
<dbReference type="NCBIfam" id="TIGR01525">
    <property type="entry name" value="ATPase-IB_hvy"/>
    <property type="match status" value="1"/>
</dbReference>
<dbReference type="InterPro" id="IPR023214">
    <property type="entry name" value="HAD_sf"/>
</dbReference>
<evidence type="ECO:0000256" key="1">
    <source>
        <dbReference type="ARBA" id="ARBA00004127"/>
    </source>
</evidence>
<dbReference type="SFLD" id="SFLDG00002">
    <property type="entry name" value="C1.7:_P-type_atpase_like"/>
    <property type="match status" value="1"/>
</dbReference>
<dbReference type="PANTHER" id="PTHR43520:SF8">
    <property type="entry name" value="P-TYPE CU(+) TRANSPORTER"/>
    <property type="match status" value="1"/>
</dbReference>
<evidence type="ECO:0000256" key="8">
    <source>
        <dbReference type="ARBA" id="ARBA00022989"/>
    </source>
</evidence>
<keyword evidence="5 10" id="KW-0547">Nucleotide-binding</keyword>
<keyword evidence="9 10" id="KW-0472">Membrane</keyword>
<evidence type="ECO:0000256" key="6">
    <source>
        <dbReference type="ARBA" id="ARBA00022840"/>
    </source>
</evidence>
<dbReference type="PRINTS" id="PR00119">
    <property type="entry name" value="CATATPASE"/>
</dbReference>
<feature type="domain" description="HMA" evidence="11">
    <location>
        <begin position="7"/>
        <end position="72"/>
    </location>
</feature>
<dbReference type="SUPFAM" id="SSF81665">
    <property type="entry name" value="Calcium ATPase, transmembrane domain M"/>
    <property type="match status" value="1"/>
</dbReference>
<keyword evidence="13" id="KW-1185">Reference proteome</keyword>
<evidence type="ECO:0000256" key="7">
    <source>
        <dbReference type="ARBA" id="ARBA00022967"/>
    </source>
</evidence>
<gene>
    <name evidence="12" type="ORF">SO694_00086046</name>
</gene>
<dbReference type="InterPro" id="IPR023298">
    <property type="entry name" value="ATPase_P-typ_TM_dom_sf"/>
</dbReference>
<dbReference type="InterPro" id="IPR017969">
    <property type="entry name" value="Heavy-metal-associated_CS"/>
</dbReference>
<dbReference type="Pfam" id="PF00122">
    <property type="entry name" value="E1-E2_ATPase"/>
    <property type="match status" value="1"/>
</dbReference>
<organism evidence="12 13">
    <name type="scientific">Aureococcus anophagefferens</name>
    <name type="common">Harmful bloom alga</name>
    <dbReference type="NCBI Taxonomy" id="44056"/>
    <lineage>
        <taxon>Eukaryota</taxon>
        <taxon>Sar</taxon>
        <taxon>Stramenopiles</taxon>
        <taxon>Ochrophyta</taxon>
        <taxon>Pelagophyceae</taxon>
        <taxon>Pelagomonadales</taxon>
        <taxon>Pelagomonadaceae</taxon>
        <taxon>Aureococcus</taxon>
    </lineage>
</organism>
<comment type="similarity">
    <text evidence="2 10">Belongs to the cation transport ATPase (P-type) (TC 3.A.3) family. Type IB subfamily.</text>
</comment>
<evidence type="ECO:0000259" key="11">
    <source>
        <dbReference type="PROSITE" id="PS50846"/>
    </source>
</evidence>
<feature type="transmembrane region" description="Helical" evidence="10">
    <location>
        <begin position="372"/>
        <end position="390"/>
    </location>
</feature>
<dbReference type="Proteomes" id="UP001363151">
    <property type="component" value="Unassembled WGS sequence"/>
</dbReference>
<dbReference type="InterPro" id="IPR006121">
    <property type="entry name" value="HMA_dom"/>
</dbReference>
<sequence>MELGEVPCVVLRVEGMMCQQSCGTTVQNALRSVGRVRRAEVSYPEAKAWVWGEGVDEAACVDAVECVGFDAAVDRGAPPPRGEAAGVSPLLESATPASEAELRVRGMKSARDAKACEAACEALPGVVSCRVAYLAERCVVRFDARADAEAIAGAVRRAGFGCDVCETDAARGDGSVVLRVEGMSCAACSSKVEKALGELAGVADAVVSVATHKARVKFAGRPLRPGELIEVVQALGFRASVAAGDESVLAESAAAEVAGWRRTLSAAAALTLPIVLSKWFAAMAATRDFWAHPAHPVACHGKMTRVAAVAAGCGGAIQVFVAARFYVSAWRGVRVGNLGMDLLVVLATSLVFAYSCASLVDCCLFDASHEHLLFDTAAMLITFVSLGKFLEARAKMKTSDAVGALLALRPTDAKLLGGGEAMARAAQALLKAPPGDPGVPALERAFRAEAAKSAASTVPADALRKGDVARVLPGEAVPADGLVVLVEDEGAFAGAEGAAHVDESAITGEFAAVKKKRGAAVFASAVNRGRAFAVVVERTGGDSAVAQIAKLVEDAQLNKAPVQHFADAVASKFTPFIVLCGSCTFLGWYAYARSGAMPDAWLDERDPFLFALLFAVSVVVVACPCALGLATPTAVMVGTGVGARHGVLIKGGAVLEAAQAVSCVVLDKTGTLTTGQPELAGEFALGSVAKNRVLALAAAAEQHSAHPIAKALIDAAAVRKLGTEPVSNAEDREGKGVVCALADGRSLAVGSLGLMRDAGVDERGLDDPDLRNAVAGWRRAAKTAVFVALDGSVVGAVAVADAPRPEARAVLRALRRRGVDVWMLTGDHEATAFAVAEDLGLRPARVRAGALPAEKKRCVADLQRVHRGVAMVGDGINDSPALAQADVGIAIGNGTRVAIEAADIVLVKNDLRDVVVSLHLAKTVYTRIKLNFLWASCYNMVLIPVAAGAFYPATRARLPPAAAAACMVFSSLSVVLSSLALKLYKPPDVDAQDDHLTSKDKPRKPGVFDELRARLHRLAVATGLAKHFAEFCGEEVEPLCAKDDLDLDDGSGLV</sequence>
<reference evidence="12 13" key="1">
    <citation type="submission" date="2024-03" db="EMBL/GenBank/DDBJ databases">
        <title>Aureococcus anophagefferens CCMP1851 and Kratosvirus quantuckense: Draft genome of a second virus-susceptible host strain in the model system.</title>
        <authorList>
            <person name="Chase E."/>
            <person name="Truchon A.R."/>
            <person name="Schepens W."/>
            <person name="Wilhelm S.W."/>
        </authorList>
    </citation>
    <scope>NUCLEOTIDE SEQUENCE [LARGE SCALE GENOMIC DNA]</scope>
    <source>
        <strain evidence="12 13">CCMP1851</strain>
    </source>
</reference>
<feature type="transmembrane region" description="Helical" evidence="10">
    <location>
        <begin position="932"/>
        <end position="954"/>
    </location>
</feature>
<dbReference type="SFLD" id="SFLDF00027">
    <property type="entry name" value="p-type_atpase"/>
    <property type="match status" value="1"/>
</dbReference>
<dbReference type="SUPFAM" id="SSF81653">
    <property type="entry name" value="Calcium ATPase, transduction domain A"/>
    <property type="match status" value="1"/>
</dbReference>
<dbReference type="Pfam" id="PF00403">
    <property type="entry name" value="HMA"/>
    <property type="match status" value="1"/>
</dbReference>
<dbReference type="InterPro" id="IPR001757">
    <property type="entry name" value="P_typ_ATPase"/>
</dbReference>
<dbReference type="InterPro" id="IPR018303">
    <property type="entry name" value="ATPase_P-typ_P_site"/>
</dbReference>
<dbReference type="InterPro" id="IPR027256">
    <property type="entry name" value="P-typ_ATPase_IB"/>
</dbReference>
<proteinExistence type="inferred from homology"/>
<dbReference type="InterPro" id="IPR044492">
    <property type="entry name" value="P_typ_ATPase_HD_dom"/>
</dbReference>
<dbReference type="PROSITE" id="PS50846">
    <property type="entry name" value="HMA_2"/>
    <property type="match status" value="3"/>
</dbReference>
<dbReference type="InterPro" id="IPR008250">
    <property type="entry name" value="ATPase_P-typ_transduc_dom_A_sf"/>
</dbReference>
<dbReference type="PRINTS" id="PR00120">
    <property type="entry name" value="HATPASE"/>
</dbReference>
<evidence type="ECO:0000313" key="13">
    <source>
        <dbReference type="Proteomes" id="UP001363151"/>
    </source>
</evidence>
<evidence type="ECO:0000256" key="10">
    <source>
        <dbReference type="RuleBase" id="RU362081"/>
    </source>
</evidence>
<dbReference type="CDD" id="cd00371">
    <property type="entry name" value="HMA"/>
    <property type="match status" value="3"/>
</dbReference>
<feature type="domain" description="HMA" evidence="11">
    <location>
        <begin position="98"/>
        <end position="163"/>
    </location>
</feature>
<keyword evidence="8 10" id="KW-1133">Transmembrane helix</keyword>
<comment type="subcellular location">
    <subcellularLocation>
        <location evidence="1">Endomembrane system</location>
        <topology evidence="1">Multi-pass membrane protein</topology>
    </subcellularLocation>
    <subcellularLocation>
        <location evidence="10">Membrane</location>
    </subcellularLocation>
</comment>
<evidence type="ECO:0000256" key="3">
    <source>
        <dbReference type="ARBA" id="ARBA00022692"/>
    </source>
</evidence>
<feature type="transmembrane region" description="Helical" evidence="10">
    <location>
        <begin position="960"/>
        <end position="981"/>
    </location>
</feature>
<evidence type="ECO:0000256" key="4">
    <source>
        <dbReference type="ARBA" id="ARBA00022723"/>
    </source>
</evidence>
<evidence type="ECO:0000313" key="12">
    <source>
        <dbReference type="EMBL" id="KAK7247974.1"/>
    </source>
</evidence>
<evidence type="ECO:0000256" key="2">
    <source>
        <dbReference type="ARBA" id="ARBA00006024"/>
    </source>
</evidence>
<dbReference type="PROSITE" id="PS00154">
    <property type="entry name" value="ATPASE_E1_E2"/>
    <property type="match status" value="1"/>
</dbReference>
<dbReference type="SUPFAM" id="SSF55008">
    <property type="entry name" value="HMA, heavy metal-associated domain"/>
    <property type="match status" value="3"/>
</dbReference>
<dbReference type="EMBL" id="JBBJCI010000122">
    <property type="protein sequence ID" value="KAK7247974.1"/>
    <property type="molecule type" value="Genomic_DNA"/>
</dbReference>
<dbReference type="Pfam" id="PF00702">
    <property type="entry name" value="Hydrolase"/>
    <property type="match status" value="1"/>
</dbReference>
<dbReference type="NCBIfam" id="TIGR01494">
    <property type="entry name" value="ATPase_P-type"/>
    <property type="match status" value="1"/>
</dbReference>
<dbReference type="PANTHER" id="PTHR43520">
    <property type="entry name" value="ATP7, ISOFORM B"/>
    <property type="match status" value="1"/>
</dbReference>
<feature type="transmembrane region" description="Helical" evidence="10">
    <location>
        <begin position="573"/>
        <end position="591"/>
    </location>
</feature>
<dbReference type="InterPro" id="IPR023299">
    <property type="entry name" value="ATPase_P-typ_cyto_dom_N"/>
</dbReference>
<dbReference type="InterPro" id="IPR036412">
    <property type="entry name" value="HAD-like_sf"/>
</dbReference>
<name>A0ABR1G4J1_AURAN</name>
<keyword evidence="3 10" id="KW-0812">Transmembrane</keyword>
<evidence type="ECO:0000256" key="5">
    <source>
        <dbReference type="ARBA" id="ARBA00022741"/>
    </source>
</evidence>
<dbReference type="Gene3D" id="3.30.70.100">
    <property type="match status" value="3"/>
</dbReference>